<dbReference type="Pfam" id="PF09534">
    <property type="entry name" value="Trp_oprn_chp"/>
    <property type="match status" value="1"/>
</dbReference>
<comment type="caution">
    <text evidence="3">The sequence shown here is derived from an EMBL/GenBank/DDBJ whole genome shotgun (WGS) entry which is preliminary data.</text>
</comment>
<feature type="transmembrane region" description="Helical" evidence="2">
    <location>
        <begin position="81"/>
        <end position="101"/>
    </location>
</feature>
<dbReference type="InterPro" id="IPR019051">
    <property type="entry name" value="Trp_biosyn_TM_oprn/chp"/>
</dbReference>
<feature type="transmembrane region" description="Helical" evidence="2">
    <location>
        <begin position="108"/>
        <end position="130"/>
    </location>
</feature>
<keyword evidence="4" id="KW-1185">Reference proteome</keyword>
<keyword evidence="2" id="KW-1133">Transmembrane helix</keyword>
<evidence type="ECO:0000313" key="3">
    <source>
        <dbReference type="EMBL" id="GGH94752.1"/>
    </source>
</evidence>
<feature type="transmembrane region" description="Helical" evidence="2">
    <location>
        <begin position="35"/>
        <end position="55"/>
    </location>
</feature>
<dbReference type="RefSeq" id="WP_229748401.1">
    <property type="nucleotide sequence ID" value="NZ_BMFW01000006.1"/>
</dbReference>
<feature type="transmembrane region" description="Helical" evidence="2">
    <location>
        <begin position="157"/>
        <end position="177"/>
    </location>
</feature>
<organism evidence="3 4">
    <name type="scientific">Arthrobacter liuii</name>
    <dbReference type="NCBI Taxonomy" id="1476996"/>
    <lineage>
        <taxon>Bacteria</taxon>
        <taxon>Bacillati</taxon>
        <taxon>Actinomycetota</taxon>
        <taxon>Actinomycetes</taxon>
        <taxon>Micrococcales</taxon>
        <taxon>Micrococcaceae</taxon>
        <taxon>Arthrobacter</taxon>
    </lineage>
</organism>
<reference evidence="4" key="1">
    <citation type="journal article" date="2019" name="Int. J. Syst. Evol. Microbiol.">
        <title>The Global Catalogue of Microorganisms (GCM) 10K type strain sequencing project: providing services to taxonomists for standard genome sequencing and annotation.</title>
        <authorList>
            <consortium name="The Broad Institute Genomics Platform"/>
            <consortium name="The Broad Institute Genome Sequencing Center for Infectious Disease"/>
            <person name="Wu L."/>
            <person name="Ma J."/>
        </authorList>
    </citation>
    <scope>NUCLEOTIDE SEQUENCE [LARGE SCALE GENOMIC DNA]</scope>
    <source>
        <strain evidence="4">CGMCC 1.12778</strain>
    </source>
</reference>
<gene>
    <name evidence="3" type="ORF">GCM10007170_18680</name>
</gene>
<accession>A0ABQ2AP64</accession>
<feature type="region of interest" description="Disordered" evidence="1">
    <location>
        <begin position="1"/>
        <end position="23"/>
    </location>
</feature>
<keyword evidence="2" id="KW-0472">Membrane</keyword>
<evidence type="ECO:0000256" key="1">
    <source>
        <dbReference type="SAM" id="MobiDB-lite"/>
    </source>
</evidence>
<evidence type="ECO:0000256" key="2">
    <source>
        <dbReference type="SAM" id="Phobius"/>
    </source>
</evidence>
<protein>
    <recommendedName>
        <fullName evidence="5">Membrane protein (TIGR02234 family)</fullName>
    </recommendedName>
</protein>
<evidence type="ECO:0000313" key="4">
    <source>
        <dbReference type="Proteomes" id="UP000643279"/>
    </source>
</evidence>
<sequence length="220" mass="21799">MSDSGIAAGSTGTTGKARKGRKACTTPVWARKSTLVLLIILLALAAFGTTTQTWISATLDPNQVGQAAATQSAIQVQGSKAATTVTALALVALAGGLAAAIAGRIARWVITAIIVLAAAGVATAAATVLADPLAAAQGTIAGATGVSGSQAHVEVTLFPVLAVVAGCLLALAALLILPASRYWKTRTKYDAAGAAGTVAAAGPVDEIDSWDRLSRGEDPT</sequence>
<evidence type="ECO:0008006" key="5">
    <source>
        <dbReference type="Google" id="ProtNLM"/>
    </source>
</evidence>
<dbReference type="Proteomes" id="UP000643279">
    <property type="component" value="Unassembled WGS sequence"/>
</dbReference>
<keyword evidence="2" id="KW-0812">Transmembrane</keyword>
<dbReference type="EMBL" id="BMFW01000006">
    <property type="protein sequence ID" value="GGH94752.1"/>
    <property type="molecule type" value="Genomic_DNA"/>
</dbReference>
<proteinExistence type="predicted"/>
<name>A0ABQ2AP64_9MICC</name>